<evidence type="ECO:0000313" key="1">
    <source>
        <dbReference type="EMBL" id="KAH3782693.1"/>
    </source>
</evidence>
<reference evidence="1" key="2">
    <citation type="submission" date="2020-11" db="EMBL/GenBank/DDBJ databases">
        <authorList>
            <person name="McCartney M.A."/>
            <person name="Auch B."/>
            <person name="Kono T."/>
            <person name="Mallez S."/>
            <person name="Becker A."/>
            <person name="Gohl D.M."/>
            <person name="Silverstein K.A.T."/>
            <person name="Koren S."/>
            <person name="Bechman K.B."/>
            <person name="Herman A."/>
            <person name="Abrahante J.E."/>
            <person name="Garbe J."/>
        </authorList>
    </citation>
    <scope>NUCLEOTIDE SEQUENCE</scope>
    <source>
        <strain evidence="1">Duluth1</strain>
        <tissue evidence="1">Whole animal</tissue>
    </source>
</reference>
<organism evidence="1 2">
    <name type="scientific">Dreissena polymorpha</name>
    <name type="common">Zebra mussel</name>
    <name type="synonym">Mytilus polymorpha</name>
    <dbReference type="NCBI Taxonomy" id="45954"/>
    <lineage>
        <taxon>Eukaryota</taxon>
        <taxon>Metazoa</taxon>
        <taxon>Spiralia</taxon>
        <taxon>Lophotrochozoa</taxon>
        <taxon>Mollusca</taxon>
        <taxon>Bivalvia</taxon>
        <taxon>Autobranchia</taxon>
        <taxon>Heteroconchia</taxon>
        <taxon>Euheterodonta</taxon>
        <taxon>Imparidentia</taxon>
        <taxon>Neoheterodontei</taxon>
        <taxon>Myida</taxon>
        <taxon>Dreissenoidea</taxon>
        <taxon>Dreissenidae</taxon>
        <taxon>Dreissena</taxon>
    </lineage>
</organism>
<reference evidence="1" key="1">
    <citation type="journal article" date="2019" name="bioRxiv">
        <title>The Genome of the Zebra Mussel, Dreissena polymorpha: A Resource for Invasive Species Research.</title>
        <authorList>
            <person name="McCartney M.A."/>
            <person name="Auch B."/>
            <person name="Kono T."/>
            <person name="Mallez S."/>
            <person name="Zhang Y."/>
            <person name="Obille A."/>
            <person name="Becker A."/>
            <person name="Abrahante J.E."/>
            <person name="Garbe J."/>
            <person name="Badalamenti J.P."/>
            <person name="Herman A."/>
            <person name="Mangelson H."/>
            <person name="Liachko I."/>
            <person name="Sullivan S."/>
            <person name="Sone E.D."/>
            <person name="Koren S."/>
            <person name="Silverstein K.A.T."/>
            <person name="Beckman K.B."/>
            <person name="Gohl D.M."/>
        </authorList>
    </citation>
    <scope>NUCLEOTIDE SEQUENCE</scope>
    <source>
        <strain evidence="1">Duluth1</strain>
        <tissue evidence="1">Whole animal</tissue>
    </source>
</reference>
<dbReference type="EMBL" id="JAIWYP010000008">
    <property type="protein sequence ID" value="KAH3782693.1"/>
    <property type="molecule type" value="Genomic_DNA"/>
</dbReference>
<evidence type="ECO:0000313" key="2">
    <source>
        <dbReference type="Proteomes" id="UP000828390"/>
    </source>
</evidence>
<dbReference type="Proteomes" id="UP000828390">
    <property type="component" value="Unassembled WGS sequence"/>
</dbReference>
<sequence>MRNKDCPQEVTEALSATERILLNTLARVEIRGKRGRTVPVLLTSKSQRCLELLFKWRDTAGVAKDNVYVFPKPNNGCLEALRSADVLRTFSKAAGLTNPEMITSTRLQKHVATVAHFLSLNKNDLDIMASFLGHDITVHR</sequence>
<dbReference type="AlphaFoldDB" id="A0A9D4EN62"/>
<protein>
    <submittedName>
        <fullName evidence="1">Uncharacterized protein</fullName>
    </submittedName>
</protein>
<dbReference type="PANTHER" id="PTHR33480:SF1">
    <property type="entry name" value="TYR RECOMBINASE DOMAIN-CONTAINING PROTEIN"/>
    <property type="match status" value="1"/>
</dbReference>
<gene>
    <name evidence="1" type="ORF">DPMN_160612</name>
</gene>
<dbReference type="InterPro" id="IPR011010">
    <property type="entry name" value="DNA_brk_join_enz"/>
</dbReference>
<keyword evidence="2" id="KW-1185">Reference proteome</keyword>
<proteinExistence type="predicted"/>
<dbReference type="PANTHER" id="PTHR33480">
    <property type="entry name" value="SET DOMAIN-CONTAINING PROTEIN-RELATED"/>
    <property type="match status" value="1"/>
</dbReference>
<accession>A0A9D4EN62</accession>
<dbReference type="SUPFAM" id="SSF56349">
    <property type="entry name" value="DNA breaking-rejoining enzymes"/>
    <property type="match status" value="1"/>
</dbReference>
<comment type="caution">
    <text evidence="1">The sequence shown here is derived from an EMBL/GenBank/DDBJ whole genome shotgun (WGS) entry which is preliminary data.</text>
</comment>
<name>A0A9D4EN62_DREPO</name>
<dbReference type="GO" id="GO:0003677">
    <property type="term" value="F:DNA binding"/>
    <property type="evidence" value="ECO:0007669"/>
    <property type="project" value="InterPro"/>
</dbReference>